<keyword evidence="2" id="KW-1185">Reference proteome</keyword>
<protein>
    <submittedName>
        <fullName evidence="1">Uncharacterized protein</fullName>
    </submittedName>
</protein>
<evidence type="ECO:0000313" key="1">
    <source>
        <dbReference type="EMBL" id="MFM0521769.1"/>
    </source>
</evidence>
<proteinExistence type="predicted"/>
<dbReference type="EMBL" id="JAQQDB010000039">
    <property type="protein sequence ID" value="MFM0521769.1"/>
    <property type="molecule type" value="Genomic_DNA"/>
</dbReference>
<name>A0ABW9CVJ9_9BURK</name>
<sequence>MDSAILIAVIAAASALTGGLLTSGANFFLSRRQTSRSGARLLADLQILEKARALSLDKKSMDALEDYIRERVEWHTHTK</sequence>
<dbReference type="RefSeq" id="WP_408163388.1">
    <property type="nucleotide sequence ID" value="NZ_JAQQDB010000039.1"/>
</dbReference>
<reference evidence="1 2" key="1">
    <citation type="journal article" date="2024" name="Chem. Sci.">
        <title>Discovery of megapolipeptins by genome mining of a Burkholderiales bacteria collection.</title>
        <authorList>
            <person name="Paulo B.S."/>
            <person name="Recchia M.J.J."/>
            <person name="Lee S."/>
            <person name="Fergusson C.H."/>
            <person name="Romanowski S.B."/>
            <person name="Hernandez A."/>
            <person name="Krull N."/>
            <person name="Liu D.Y."/>
            <person name="Cavanagh H."/>
            <person name="Bos A."/>
            <person name="Gray C.A."/>
            <person name="Murphy B.T."/>
            <person name="Linington R.G."/>
            <person name="Eustaquio A.S."/>
        </authorList>
    </citation>
    <scope>NUCLEOTIDE SEQUENCE [LARGE SCALE GENOMIC DNA]</scope>
    <source>
        <strain evidence="1 2">RL17-374-BIF-D</strain>
    </source>
</reference>
<accession>A0ABW9CVJ9</accession>
<evidence type="ECO:0000313" key="2">
    <source>
        <dbReference type="Proteomes" id="UP001629462"/>
    </source>
</evidence>
<comment type="caution">
    <text evidence="1">The sequence shown here is derived from an EMBL/GenBank/DDBJ whole genome shotgun (WGS) entry which is preliminary data.</text>
</comment>
<organism evidence="1 2">
    <name type="scientific">Caballeronia jiangsuensis</name>
    <dbReference type="NCBI Taxonomy" id="1458357"/>
    <lineage>
        <taxon>Bacteria</taxon>
        <taxon>Pseudomonadati</taxon>
        <taxon>Pseudomonadota</taxon>
        <taxon>Betaproteobacteria</taxon>
        <taxon>Burkholderiales</taxon>
        <taxon>Burkholderiaceae</taxon>
        <taxon>Caballeronia</taxon>
    </lineage>
</organism>
<gene>
    <name evidence="1" type="ORF">PQR08_30540</name>
</gene>
<dbReference type="Proteomes" id="UP001629462">
    <property type="component" value="Unassembled WGS sequence"/>
</dbReference>